<dbReference type="Proteomes" id="UP000037594">
    <property type="component" value="Unassembled WGS sequence"/>
</dbReference>
<dbReference type="EMBL" id="LFOD01000025">
    <property type="protein sequence ID" value="KMV15923.1"/>
    <property type="molecule type" value="Genomic_DNA"/>
</dbReference>
<evidence type="ECO:0000313" key="1">
    <source>
        <dbReference type="EMBL" id="KMV15923.1"/>
    </source>
</evidence>
<organism evidence="1 2">
    <name type="scientific">Mycolicibacterium conceptionense</name>
    <dbReference type="NCBI Taxonomy" id="451644"/>
    <lineage>
        <taxon>Bacteria</taxon>
        <taxon>Bacillati</taxon>
        <taxon>Actinomycetota</taxon>
        <taxon>Actinomycetes</taxon>
        <taxon>Mycobacteriales</taxon>
        <taxon>Mycobacteriaceae</taxon>
        <taxon>Mycolicibacterium</taxon>
    </lineage>
</organism>
<accession>A0A0J8U2Z1</accession>
<comment type="caution">
    <text evidence="1">The sequence shown here is derived from an EMBL/GenBank/DDBJ whole genome shotgun (WGS) entry which is preliminary data.</text>
</comment>
<protein>
    <submittedName>
        <fullName evidence="1">Uncharacterized protein</fullName>
    </submittedName>
</protein>
<dbReference type="RefSeq" id="WP_048896183.1">
    <property type="nucleotide sequence ID" value="NZ_LFOD01000025.1"/>
</dbReference>
<evidence type="ECO:0000313" key="2">
    <source>
        <dbReference type="Proteomes" id="UP000037594"/>
    </source>
</evidence>
<name>A0A0J8U2Z1_9MYCO</name>
<proteinExistence type="predicted"/>
<gene>
    <name evidence="1" type="ORF">ACT17_22770</name>
</gene>
<sequence>MGRTKHLTPDSLIYCAFKGNPGDHWRRQIEHTTRDESSPDDPEATAYLASRRLLHDLWMQHVGHEDGTHVRAGDLRRFEFAAMELHGRRMWEHAGFTSGGLCEWAKHETHRLTTQWIGMSVITAVRLLVHEDTRLPNQLYRLTDTVERNESLIAQAYLDELPVVITDGPGLDKLAAVRRMGHWSGTVRRVDAGTDPWFDAVGRHYAWHTLYELDYKDQVFTGPDRFK</sequence>
<reference evidence="1 2" key="1">
    <citation type="submission" date="2015-06" db="EMBL/GenBank/DDBJ databases">
        <title>Genome sequence of Mycobacterium conceptionense strain MLE.</title>
        <authorList>
            <person name="Greninger A.L."/>
            <person name="Cunningham G."/>
            <person name="Chiu C.Y."/>
            <person name="Miller S."/>
        </authorList>
    </citation>
    <scope>NUCLEOTIDE SEQUENCE [LARGE SCALE GENOMIC DNA]</scope>
    <source>
        <strain evidence="1 2">MLE</strain>
    </source>
</reference>
<dbReference type="AlphaFoldDB" id="A0A0J8U2Z1"/>
<dbReference type="PATRIC" id="fig|451644.5.peg.4702"/>